<feature type="domain" description="D-isomer specific 2-hydroxyacid dehydrogenase NAD-binding" evidence="6">
    <location>
        <begin position="114"/>
        <end position="288"/>
    </location>
</feature>
<feature type="domain" description="D-isomer specific 2-hydroxyacid dehydrogenase catalytic" evidence="5">
    <location>
        <begin position="24"/>
        <end position="316"/>
    </location>
</feature>
<evidence type="ECO:0000313" key="7">
    <source>
        <dbReference type="EMBL" id="MCW3474000.1"/>
    </source>
</evidence>
<dbReference type="AlphaFoldDB" id="A0AA41YK04"/>
<dbReference type="Pfam" id="PF02826">
    <property type="entry name" value="2-Hacid_dh_C"/>
    <property type="match status" value="1"/>
</dbReference>
<evidence type="ECO:0000256" key="1">
    <source>
        <dbReference type="ARBA" id="ARBA00005854"/>
    </source>
</evidence>
<dbReference type="InterPro" id="IPR006140">
    <property type="entry name" value="D-isomer_DH_NAD-bd"/>
</dbReference>
<comment type="caution">
    <text evidence="7">The sequence shown here is derived from an EMBL/GenBank/DDBJ whole genome shotgun (WGS) entry which is preliminary data.</text>
</comment>
<reference evidence="7" key="2">
    <citation type="submission" date="2022-10" db="EMBL/GenBank/DDBJ databases">
        <authorList>
            <person name="Trinh H.N."/>
        </authorList>
    </citation>
    <scope>NUCLEOTIDE SEQUENCE</scope>
    <source>
        <strain evidence="7">RN2-1</strain>
    </source>
</reference>
<dbReference type="Pfam" id="PF00389">
    <property type="entry name" value="2-Hacid_dh"/>
    <property type="match status" value="1"/>
</dbReference>
<keyword evidence="8" id="KW-1185">Reference proteome</keyword>
<reference evidence="7" key="1">
    <citation type="submission" date="2022-09" db="EMBL/GenBank/DDBJ databases">
        <title>Rhodovastum sp. nov. RN2-1 isolated from soil in Seongnam, South Korea.</title>
        <authorList>
            <person name="Le N.T."/>
        </authorList>
    </citation>
    <scope>NUCLEOTIDE SEQUENCE</scope>
    <source>
        <strain evidence="7">RN2-1</strain>
    </source>
</reference>
<name>A0AA41YK04_9PROT</name>
<keyword evidence="2 4" id="KW-0560">Oxidoreductase</keyword>
<dbReference type="InterPro" id="IPR029753">
    <property type="entry name" value="D-isomer_DH_CS"/>
</dbReference>
<comment type="similarity">
    <text evidence="1 4">Belongs to the D-isomer specific 2-hydroxyacid dehydrogenase family.</text>
</comment>
<dbReference type="InterPro" id="IPR036291">
    <property type="entry name" value="NAD(P)-bd_dom_sf"/>
</dbReference>
<dbReference type="PANTHER" id="PTHR42789">
    <property type="entry name" value="D-ISOMER SPECIFIC 2-HYDROXYACID DEHYDROGENASE FAMILY PROTEIN (AFU_ORTHOLOGUE AFUA_6G10090)"/>
    <property type="match status" value="1"/>
</dbReference>
<dbReference type="Gene3D" id="3.40.50.720">
    <property type="entry name" value="NAD(P)-binding Rossmann-like Domain"/>
    <property type="match status" value="2"/>
</dbReference>
<dbReference type="SUPFAM" id="SSF52283">
    <property type="entry name" value="Formate/glycerate dehydrogenase catalytic domain-like"/>
    <property type="match status" value="1"/>
</dbReference>
<accession>A0AA41YK04</accession>
<dbReference type="PROSITE" id="PS00671">
    <property type="entry name" value="D_2_HYDROXYACID_DH_3"/>
    <property type="match status" value="1"/>
</dbReference>
<dbReference type="CDD" id="cd12169">
    <property type="entry name" value="PGDH_like_1"/>
    <property type="match status" value="1"/>
</dbReference>
<evidence type="ECO:0000256" key="4">
    <source>
        <dbReference type="RuleBase" id="RU003719"/>
    </source>
</evidence>
<evidence type="ECO:0000259" key="5">
    <source>
        <dbReference type="Pfam" id="PF00389"/>
    </source>
</evidence>
<dbReference type="GO" id="GO:0016616">
    <property type="term" value="F:oxidoreductase activity, acting on the CH-OH group of donors, NAD or NADP as acceptor"/>
    <property type="evidence" value="ECO:0007669"/>
    <property type="project" value="InterPro"/>
</dbReference>
<dbReference type="RefSeq" id="WP_264712620.1">
    <property type="nucleotide sequence ID" value="NZ_JAPDNT010000002.1"/>
</dbReference>
<dbReference type="PANTHER" id="PTHR42789:SF1">
    <property type="entry name" value="D-ISOMER SPECIFIC 2-HYDROXYACID DEHYDROGENASE FAMILY PROTEIN (AFU_ORTHOLOGUE AFUA_6G10090)"/>
    <property type="match status" value="1"/>
</dbReference>
<dbReference type="Proteomes" id="UP001165679">
    <property type="component" value="Unassembled WGS sequence"/>
</dbReference>
<dbReference type="SUPFAM" id="SSF51735">
    <property type="entry name" value="NAD(P)-binding Rossmann-fold domains"/>
    <property type="match status" value="1"/>
</dbReference>
<evidence type="ECO:0000256" key="3">
    <source>
        <dbReference type="ARBA" id="ARBA00023027"/>
    </source>
</evidence>
<evidence type="ECO:0000259" key="6">
    <source>
        <dbReference type="Pfam" id="PF02826"/>
    </source>
</evidence>
<dbReference type="GO" id="GO:0051287">
    <property type="term" value="F:NAD binding"/>
    <property type="evidence" value="ECO:0007669"/>
    <property type="project" value="InterPro"/>
</dbReference>
<evidence type="ECO:0000313" key="8">
    <source>
        <dbReference type="Proteomes" id="UP001165679"/>
    </source>
</evidence>
<evidence type="ECO:0000256" key="2">
    <source>
        <dbReference type="ARBA" id="ARBA00023002"/>
    </source>
</evidence>
<keyword evidence="3" id="KW-0520">NAD</keyword>
<gene>
    <name evidence="7" type="ORF">OL599_05365</name>
</gene>
<organism evidence="7 8">
    <name type="scientific">Limobrevibacterium gyesilva</name>
    <dbReference type="NCBI Taxonomy" id="2991712"/>
    <lineage>
        <taxon>Bacteria</taxon>
        <taxon>Pseudomonadati</taxon>
        <taxon>Pseudomonadota</taxon>
        <taxon>Alphaproteobacteria</taxon>
        <taxon>Acetobacterales</taxon>
        <taxon>Acetobacteraceae</taxon>
        <taxon>Limobrevibacterium</taxon>
    </lineage>
</organism>
<dbReference type="InterPro" id="IPR050857">
    <property type="entry name" value="D-2-hydroxyacid_DH"/>
</dbReference>
<protein>
    <submittedName>
        <fullName evidence="7">D-2-hydroxyacid dehydrogenase family protein</fullName>
    </submittedName>
</protein>
<dbReference type="EMBL" id="JAPDNT010000002">
    <property type="protein sequence ID" value="MCW3474000.1"/>
    <property type="molecule type" value="Genomic_DNA"/>
</dbReference>
<dbReference type="InterPro" id="IPR006139">
    <property type="entry name" value="D-isomer_2_OHA_DH_cat_dom"/>
</dbReference>
<proteinExistence type="inferred from homology"/>
<sequence length="325" mass="34811">MTRVAVLDDWQGVAESLVDWSALTAKAEVTFFRAAFANADEVVAQLAGYDVILAMRERTPLSKQVIDRLPKLRLISFTGPRNAAVDAAACTARGILVCNTVATRSSHDTAELALGLLLAAARHLPLGDAEMRAGRFQDHVPPGLGLFKRTLGLIGLGRIGAQVASYGRALGMEVLAWSQNLTEERALEAGATRVGKDELLARADAISLHLVLSDRSRGIIGAADIAKMKPGAILVNTSRGPLIDQAALLEALQARRIVAALDVYDQEPLPPAHPLRRAPNTVLSPHLGYVTRDNMVDFYTAAVENIVAWIQGAPVRVVNQEVLTA</sequence>